<proteinExistence type="predicted"/>
<dbReference type="EMBL" id="GGEC01056270">
    <property type="protein sequence ID" value="MBX36754.1"/>
    <property type="molecule type" value="Transcribed_RNA"/>
</dbReference>
<reference evidence="2" key="1">
    <citation type="submission" date="2018-02" db="EMBL/GenBank/DDBJ databases">
        <title>Rhizophora mucronata_Transcriptome.</title>
        <authorList>
            <person name="Meera S.P."/>
            <person name="Sreeshan A."/>
            <person name="Augustine A."/>
        </authorList>
    </citation>
    <scope>NUCLEOTIDE SEQUENCE</scope>
    <source>
        <tissue evidence="2">Leaf</tissue>
    </source>
</reference>
<keyword evidence="1" id="KW-0472">Membrane</keyword>
<sequence length="69" mass="8319">MYNGMKPMQNEKIVFVNWSTFLVLNPQLICTFSFYSVIIHEYAKKFTSFPSKYNLRSFFYYLSILKRAL</sequence>
<keyword evidence="1" id="KW-1133">Transmembrane helix</keyword>
<name>A0A2P2N2R2_RHIMU</name>
<keyword evidence="1" id="KW-0812">Transmembrane</keyword>
<evidence type="ECO:0000256" key="1">
    <source>
        <dbReference type="SAM" id="Phobius"/>
    </source>
</evidence>
<organism evidence="2">
    <name type="scientific">Rhizophora mucronata</name>
    <name type="common">Asiatic mangrove</name>
    <dbReference type="NCBI Taxonomy" id="61149"/>
    <lineage>
        <taxon>Eukaryota</taxon>
        <taxon>Viridiplantae</taxon>
        <taxon>Streptophyta</taxon>
        <taxon>Embryophyta</taxon>
        <taxon>Tracheophyta</taxon>
        <taxon>Spermatophyta</taxon>
        <taxon>Magnoliopsida</taxon>
        <taxon>eudicotyledons</taxon>
        <taxon>Gunneridae</taxon>
        <taxon>Pentapetalae</taxon>
        <taxon>rosids</taxon>
        <taxon>fabids</taxon>
        <taxon>Malpighiales</taxon>
        <taxon>Rhizophoraceae</taxon>
        <taxon>Rhizophora</taxon>
    </lineage>
</organism>
<feature type="transmembrane region" description="Helical" evidence="1">
    <location>
        <begin position="15"/>
        <end position="38"/>
    </location>
</feature>
<accession>A0A2P2N2R2</accession>
<protein>
    <submittedName>
        <fullName evidence="2">Uncharacterized protein</fullName>
    </submittedName>
</protein>
<dbReference type="AlphaFoldDB" id="A0A2P2N2R2"/>
<evidence type="ECO:0000313" key="2">
    <source>
        <dbReference type="EMBL" id="MBX36754.1"/>
    </source>
</evidence>